<comment type="caution">
    <text evidence="1">The sequence shown here is derived from an EMBL/GenBank/DDBJ whole genome shotgun (WGS) entry which is preliminary data.</text>
</comment>
<reference evidence="1" key="1">
    <citation type="submission" date="2022-10" db="EMBL/GenBank/DDBJ databases">
        <title>Complete Genome of Trichothecium roseum strain YXFP-22015, a Plant Pathogen Isolated from Citrus.</title>
        <authorList>
            <person name="Wang Y."/>
            <person name="Zhu L."/>
        </authorList>
    </citation>
    <scope>NUCLEOTIDE SEQUENCE</scope>
    <source>
        <strain evidence="1">YXFP-22015</strain>
    </source>
</reference>
<gene>
    <name evidence="1" type="ORF">N3K66_006082</name>
</gene>
<evidence type="ECO:0000313" key="2">
    <source>
        <dbReference type="Proteomes" id="UP001163324"/>
    </source>
</evidence>
<evidence type="ECO:0000313" key="1">
    <source>
        <dbReference type="EMBL" id="KAI9899621.1"/>
    </source>
</evidence>
<accession>A0ACC0V086</accession>
<name>A0ACC0V086_9HYPO</name>
<dbReference type="EMBL" id="CM047944">
    <property type="protein sequence ID" value="KAI9899621.1"/>
    <property type="molecule type" value="Genomic_DNA"/>
</dbReference>
<organism evidence="1 2">
    <name type="scientific">Trichothecium roseum</name>
    <dbReference type="NCBI Taxonomy" id="47278"/>
    <lineage>
        <taxon>Eukaryota</taxon>
        <taxon>Fungi</taxon>
        <taxon>Dikarya</taxon>
        <taxon>Ascomycota</taxon>
        <taxon>Pezizomycotina</taxon>
        <taxon>Sordariomycetes</taxon>
        <taxon>Hypocreomycetidae</taxon>
        <taxon>Hypocreales</taxon>
        <taxon>Hypocreales incertae sedis</taxon>
        <taxon>Trichothecium</taxon>
    </lineage>
</organism>
<sequence>MPAIQYSTPSLVAVATGVVGSAWAAGNIASLSLIGIPAARGLSNTAQVWHGLYTTGKALMPKVAVTVALSYAYAAYASRSRGSRSWVCYAGAAGLVISIVPFTLVFMNQTNDVLTQAAVAGTAVSNKGIVDDLVVKWGFLNLARSALPLAGAVTGLITFLRESM</sequence>
<proteinExistence type="predicted"/>
<protein>
    <submittedName>
        <fullName evidence="1">Uncharacterized protein</fullName>
    </submittedName>
</protein>
<keyword evidence="2" id="KW-1185">Reference proteome</keyword>
<dbReference type="Proteomes" id="UP001163324">
    <property type="component" value="Chromosome 5"/>
</dbReference>